<dbReference type="EMBL" id="SDMP01000011">
    <property type="protein sequence ID" value="RYR27651.1"/>
    <property type="molecule type" value="Genomic_DNA"/>
</dbReference>
<name>A0A445AMH8_ARAHY</name>
<dbReference type="Pfam" id="PF25475">
    <property type="entry name" value="DUF7903"/>
    <property type="match status" value="1"/>
</dbReference>
<evidence type="ECO:0000313" key="3">
    <source>
        <dbReference type="EMBL" id="RYR27651.1"/>
    </source>
</evidence>
<proteinExistence type="predicted"/>
<comment type="caution">
    <text evidence="3">The sequence shown here is derived from an EMBL/GenBank/DDBJ whole genome shotgun (WGS) entry which is preliminary data.</text>
</comment>
<feature type="region of interest" description="Disordered" evidence="1">
    <location>
        <begin position="31"/>
        <end position="59"/>
    </location>
</feature>
<feature type="domain" description="DUF7903" evidence="2">
    <location>
        <begin position="66"/>
        <end position="414"/>
    </location>
</feature>
<dbReference type="InterPro" id="IPR057225">
    <property type="entry name" value="DUF7903"/>
</dbReference>
<evidence type="ECO:0000259" key="2">
    <source>
        <dbReference type="Pfam" id="PF25475"/>
    </source>
</evidence>
<protein>
    <recommendedName>
        <fullName evidence="2">DUF7903 domain-containing protein</fullName>
    </recommendedName>
</protein>
<dbReference type="STRING" id="3818.A0A445AMH8"/>
<dbReference type="Proteomes" id="UP000289738">
    <property type="component" value="Chromosome B01"/>
</dbReference>
<keyword evidence="4" id="KW-1185">Reference proteome</keyword>
<dbReference type="PANTHER" id="PTHR35481:SF1">
    <property type="entry name" value="DNA-DIRECTED RNA POLYMERASE SUBUNIT ALPHA"/>
    <property type="match status" value="1"/>
</dbReference>
<accession>A0A445AMH8</accession>
<organism evidence="3 4">
    <name type="scientific">Arachis hypogaea</name>
    <name type="common">Peanut</name>
    <dbReference type="NCBI Taxonomy" id="3818"/>
    <lineage>
        <taxon>Eukaryota</taxon>
        <taxon>Viridiplantae</taxon>
        <taxon>Streptophyta</taxon>
        <taxon>Embryophyta</taxon>
        <taxon>Tracheophyta</taxon>
        <taxon>Spermatophyta</taxon>
        <taxon>Magnoliopsida</taxon>
        <taxon>eudicotyledons</taxon>
        <taxon>Gunneridae</taxon>
        <taxon>Pentapetalae</taxon>
        <taxon>rosids</taxon>
        <taxon>fabids</taxon>
        <taxon>Fabales</taxon>
        <taxon>Fabaceae</taxon>
        <taxon>Papilionoideae</taxon>
        <taxon>50 kb inversion clade</taxon>
        <taxon>dalbergioids sensu lato</taxon>
        <taxon>Dalbergieae</taxon>
        <taxon>Pterocarpus clade</taxon>
        <taxon>Arachis</taxon>
    </lineage>
</organism>
<sequence>MSRLFCTENEKSLANSLVSLLERLIMAYVPPHMRHSKDNQRPSPSPELPPRRRQFSHSPKLNLSSIYSKDALSNWFVVSSHDHDHDDNQLHPSLQLRPVSLESFDCNFKQKPLILVQSTQHQSQSYTIGTHATRNPWEIVAAKAIDYLLSSFENVRTEMKAQNPQSEQIKPYLVARFGKILFHGTFTQEERPTMRQFRRSFYTSVPASYMEKMTTSLPLELGLEPDNTEKDMYLVKLSDANRPEATISCKCSIIKEQNKLKLYKVELNYVRHMVTDVSCPAKNLDLRLMLCTKRIIAAPKDDEIQCIQKLIDSAVLDENVKGGLRWPLGKASSGDRFSVIGVWHTITKAYVGPSLRLKARHADRFDFLTSTGESASEVSLKLKGIVSALQVQKVDTALISKMLEDTIKLLWDQFLNCDDFLG</sequence>
<evidence type="ECO:0000256" key="1">
    <source>
        <dbReference type="SAM" id="MobiDB-lite"/>
    </source>
</evidence>
<dbReference type="PANTHER" id="PTHR35481">
    <property type="entry name" value="DNA-DIRECTED RNA POLYMERASE SUBUNIT ALPHA"/>
    <property type="match status" value="1"/>
</dbReference>
<evidence type="ECO:0000313" key="4">
    <source>
        <dbReference type="Proteomes" id="UP000289738"/>
    </source>
</evidence>
<dbReference type="AlphaFoldDB" id="A0A445AMH8"/>
<reference evidence="3 4" key="1">
    <citation type="submission" date="2019-01" db="EMBL/GenBank/DDBJ databases">
        <title>Sequencing of cultivated peanut Arachis hypogaea provides insights into genome evolution and oil improvement.</title>
        <authorList>
            <person name="Chen X."/>
        </authorList>
    </citation>
    <scope>NUCLEOTIDE SEQUENCE [LARGE SCALE GENOMIC DNA]</scope>
    <source>
        <strain evidence="4">cv. Fuhuasheng</strain>
        <tissue evidence="3">Leaves</tissue>
    </source>
</reference>
<gene>
    <name evidence="3" type="ORF">Ahy_B01g051671</name>
</gene>